<keyword evidence="3 5" id="KW-1133">Transmembrane helix</keyword>
<evidence type="ECO:0000256" key="2">
    <source>
        <dbReference type="ARBA" id="ARBA00022692"/>
    </source>
</evidence>
<dbReference type="Pfam" id="PF00916">
    <property type="entry name" value="Sulfate_transp"/>
    <property type="match status" value="1"/>
</dbReference>
<feature type="transmembrane region" description="Helical" evidence="5">
    <location>
        <begin position="321"/>
        <end position="338"/>
    </location>
</feature>
<keyword evidence="4 5" id="KW-0472">Membrane</keyword>
<proteinExistence type="predicted"/>
<dbReference type="GO" id="GO:0016020">
    <property type="term" value="C:membrane"/>
    <property type="evidence" value="ECO:0007669"/>
    <property type="project" value="UniProtKB-SubCell"/>
</dbReference>
<feature type="transmembrane region" description="Helical" evidence="5">
    <location>
        <begin position="204"/>
        <end position="224"/>
    </location>
</feature>
<feature type="transmembrane region" description="Helical" evidence="5">
    <location>
        <begin position="124"/>
        <end position="147"/>
    </location>
</feature>
<evidence type="ECO:0000313" key="7">
    <source>
        <dbReference type="EMBL" id="GIG54242.1"/>
    </source>
</evidence>
<keyword evidence="2 5" id="KW-0812">Transmembrane</keyword>
<comment type="subcellular location">
    <subcellularLocation>
        <location evidence="1">Membrane</location>
        <topology evidence="1">Multi-pass membrane protein</topology>
    </subcellularLocation>
</comment>
<accession>A0A919Q2V9</accession>
<feature type="transmembrane region" description="Helical" evidence="5">
    <location>
        <begin position="344"/>
        <end position="363"/>
    </location>
</feature>
<dbReference type="InterPro" id="IPR036513">
    <property type="entry name" value="STAS_dom_sf"/>
</dbReference>
<feature type="transmembrane region" description="Helical" evidence="5">
    <location>
        <begin position="99"/>
        <end position="117"/>
    </location>
</feature>
<dbReference type="Gene3D" id="3.30.750.24">
    <property type="entry name" value="STAS domain"/>
    <property type="match status" value="1"/>
</dbReference>
<gene>
    <name evidence="7" type="ORF">Dac01nite_09940</name>
</gene>
<organism evidence="7 8">
    <name type="scientific">Demequina activiva</name>
    <dbReference type="NCBI Taxonomy" id="1582364"/>
    <lineage>
        <taxon>Bacteria</taxon>
        <taxon>Bacillati</taxon>
        <taxon>Actinomycetota</taxon>
        <taxon>Actinomycetes</taxon>
        <taxon>Micrococcales</taxon>
        <taxon>Demequinaceae</taxon>
        <taxon>Demequina</taxon>
    </lineage>
</organism>
<dbReference type="RefSeq" id="WP_203653812.1">
    <property type="nucleotide sequence ID" value="NZ_BONR01000002.1"/>
</dbReference>
<protein>
    <submittedName>
        <fullName evidence="7">Sodium-independent anion transporter</fullName>
    </submittedName>
</protein>
<keyword evidence="8" id="KW-1185">Reference proteome</keyword>
<evidence type="ECO:0000256" key="1">
    <source>
        <dbReference type="ARBA" id="ARBA00004141"/>
    </source>
</evidence>
<feature type="transmembrane region" description="Helical" evidence="5">
    <location>
        <begin position="167"/>
        <end position="192"/>
    </location>
</feature>
<name>A0A919Q2V9_9MICO</name>
<sequence length="566" mass="58299">MAQDTAGARQRRGRLGRPTFKDAASGFVTGLFSIPEGMAYASVGGFAAPLGLWSGVVPTILGSMLARTVLMVTTLTSAIVFTSQSVLNEAGLALDDIGAIATMTVMTGLVMLLLGVLRLGSVMAFVSTAVMTGFTTGIAVQILAGVVEDATGYAPTSDNTVGEIVEGIVNIGAWDATTAAVAGGTVAIWAIARMFRPLEKFATLIALVVATVVTVVAAFDIEIVEDIAPIPRSLPPFTLPDPSAIPHLLTGAVAIALVALAQAAGISAAVANPDGSRADASQDFTAQGIANIGGGFFGALPTGGSLSRTGVATSAGAQTRWAGIFAGLSLGLIVLTVGPLAGAIPMAVIGGLMLVIGGELILGRLADIRLVLKTSVPSTVAMVLTFVATTALPLQQAIFIGATISILLTSVQSSRTGRLIELKRREDGGWEVADAPRALPSHRTTVVHYSGVGFFAEVGRLEQEWPDTDGATDAALVVSTRGSLAIPSATFLKMLDRKAERMREHGVALVICGVPDTLHDLLGRTGALDRIGPENVFAETERLMESVELGYARAEQLRATSTTQES</sequence>
<evidence type="ECO:0000313" key="8">
    <source>
        <dbReference type="Proteomes" id="UP000652354"/>
    </source>
</evidence>
<dbReference type="PANTHER" id="PTHR11814">
    <property type="entry name" value="SULFATE TRANSPORTER"/>
    <property type="match status" value="1"/>
</dbReference>
<dbReference type="InterPro" id="IPR001902">
    <property type="entry name" value="SLC26A/SulP_fam"/>
</dbReference>
<feature type="domain" description="SLC26A/SulP transporter" evidence="6">
    <location>
        <begin position="21"/>
        <end position="362"/>
    </location>
</feature>
<feature type="transmembrane region" description="Helical" evidence="5">
    <location>
        <begin position="370"/>
        <end position="388"/>
    </location>
</feature>
<evidence type="ECO:0000256" key="5">
    <source>
        <dbReference type="SAM" id="Phobius"/>
    </source>
</evidence>
<dbReference type="InterPro" id="IPR011547">
    <property type="entry name" value="SLC26A/SulP_dom"/>
</dbReference>
<feature type="transmembrane region" description="Helical" evidence="5">
    <location>
        <begin position="68"/>
        <end position="87"/>
    </location>
</feature>
<dbReference type="GO" id="GO:0055085">
    <property type="term" value="P:transmembrane transport"/>
    <property type="evidence" value="ECO:0007669"/>
    <property type="project" value="InterPro"/>
</dbReference>
<evidence type="ECO:0000256" key="3">
    <source>
        <dbReference type="ARBA" id="ARBA00022989"/>
    </source>
</evidence>
<comment type="caution">
    <text evidence="7">The sequence shown here is derived from an EMBL/GenBank/DDBJ whole genome shotgun (WGS) entry which is preliminary data.</text>
</comment>
<feature type="transmembrane region" description="Helical" evidence="5">
    <location>
        <begin position="244"/>
        <end position="271"/>
    </location>
</feature>
<reference evidence="7" key="1">
    <citation type="submission" date="2021-01" db="EMBL/GenBank/DDBJ databases">
        <title>Whole genome shotgun sequence of Demequina activiva NBRC 110675.</title>
        <authorList>
            <person name="Komaki H."/>
            <person name="Tamura T."/>
        </authorList>
    </citation>
    <scope>NUCLEOTIDE SEQUENCE</scope>
    <source>
        <strain evidence="7">NBRC 110675</strain>
    </source>
</reference>
<feature type="transmembrane region" description="Helical" evidence="5">
    <location>
        <begin position="38"/>
        <end position="61"/>
    </location>
</feature>
<dbReference type="Proteomes" id="UP000652354">
    <property type="component" value="Unassembled WGS sequence"/>
</dbReference>
<dbReference type="AlphaFoldDB" id="A0A919Q2V9"/>
<evidence type="ECO:0000259" key="6">
    <source>
        <dbReference type="Pfam" id="PF00916"/>
    </source>
</evidence>
<dbReference type="EMBL" id="BONR01000002">
    <property type="protein sequence ID" value="GIG54242.1"/>
    <property type="molecule type" value="Genomic_DNA"/>
</dbReference>
<evidence type="ECO:0000256" key="4">
    <source>
        <dbReference type="ARBA" id="ARBA00023136"/>
    </source>
</evidence>